<dbReference type="Pfam" id="PF00534">
    <property type="entry name" value="Glycos_transf_1"/>
    <property type="match status" value="1"/>
</dbReference>
<dbReference type="AlphaFoldDB" id="A0A2Z3RZT2"/>
<feature type="domain" description="Glycosyltransferase 2-like" evidence="6">
    <location>
        <begin position="42"/>
        <end position="216"/>
    </location>
</feature>
<keyword evidence="3" id="KW-0328">Glycosyltransferase</keyword>
<organism evidence="7 8">
    <name type="scientific">Aurantimicrobium photophilum</name>
    <dbReference type="NCBI Taxonomy" id="1987356"/>
    <lineage>
        <taxon>Bacteria</taxon>
        <taxon>Bacillati</taxon>
        <taxon>Actinomycetota</taxon>
        <taxon>Actinomycetes</taxon>
        <taxon>Micrococcales</taxon>
        <taxon>Microbacteriaceae</taxon>
        <taxon>Aurantimicrobium</taxon>
    </lineage>
</organism>
<dbReference type="PANTHER" id="PTHR43179:SF12">
    <property type="entry name" value="GALACTOFURANOSYLTRANSFERASE GLFT2"/>
    <property type="match status" value="1"/>
</dbReference>
<dbReference type="Gene3D" id="3.40.50.2000">
    <property type="entry name" value="Glycogen Phosphorylase B"/>
    <property type="match status" value="1"/>
</dbReference>
<keyword evidence="8" id="KW-1185">Reference proteome</keyword>
<dbReference type="KEGG" id="aum:AURMO_01682"/>
<dbReference type="SUPFAM" id="SSF53756">
    <property type="entry name" value="UDP-Glycosyltransferase/glycogen phosphorylase"/>
    <property type="match status" value="1"/>
</dbReference>
<dbReference type="PANTHER" id="PTHR43179">
    <property type="entry name" value="RHAMNOSYLTRANSFERASE WBBL"/>
    <property type="match status" value="1"/>
</dbReference>
<dbReference type="InterPro" id="IPR001173">
    <property type="entry name" value="Glyco_trans_2-like"/>
</dbReference>
<evidence type="ECO:0000256" key="2">
    <source>
        <dbReference type="ARBA" id="ARBA00006739"/>
    </source>
</evidence>
<dbReference type="EMBL" id="CP023994">
    <property type="protein sequence ID" value="AWR22265.1"/>
    <property type="molecule type" value="Genomic_DNA"/>
</dbReference>
<keyword evidence="4 7" id="KW-0808">Transferase</keyword>
<dbReference type="Proteomes" id="UP000246894">
    <property type="component" value="Chromosome"/>
</dbReference>
<evidence type="ECO:0000256" key="1">
    <source>
        <dbReference type="ARBA" id="ARBA00004776"/>
    </source>
</evidence>
<accession>A0A2Z3RZT2</accession>
<comment type="pathway">
    <text evidence="1">Cell wall biogenesis; cell wall polysaccharide biosynthesis.</text>
</comment>
<dbReference type="OrthoDB" id="9801609at2"/>
<evidence type="ECO:0000259" key="6">
    <source>
        <dbReference type="Pfam" id="PF00535"/>
    </source>
</evidence>
<protein>
    <submittedName>
        <fullName evidence="7">Glycosyl transferase family 2</fullName>
    </submittedName>
</protein>
<evidence type="ECO:0000256" key="4">
    <source>
        <dbReference type="ARBA" id="ARBA00022679"/>
    </source>
</evidence>
<dbReference type="Gene3D" id="3.90.550.10">
    <property type="entry name" value="Spore Coat Polysaccharide Biosynthesis Protein SpsA, Chain A"/>
    <property type="match status" value="1"/>
</dbReference>
<evidence type="ECO:0000259" key="5">
    <source>
        <dbReference type="Pfam" id="PF00534"/>
    </source>
</evidence>
<evidence type="ECO:0000313" key="7">
    <source>
        <dbReference type="EMBL" id="AWR22265.1"/>
    </source>
</evidence>
<evidence type="ECO:0000313" key="8">
    <source>
        <dbReference type="Proteomes" id="UP000246894"/>
    </source>
</evidence>
<dbReference type="Pfam" id="PF00535">
    <property type="entry name" value="Glycos_transf_2"/>
    <property type="match status" value="1"/>
</dbReference>
<sequence length="713" mass="80470">MEFRRADYITSLLGLRVSSVTKSYKLDTGVLGGSQKSLTRVTIVIPVYGNPTYFSRAINSVLQYGDLAKNKLIVINDCGPSTPQIKAIAKKAMLSFSNIEYFENDLNLGFGETCNRAVFELDESSNDVLLLNSDAELTRGALQELQSVLAQSNQHACVSPRTNQGTISTVPYYPRRLRSREESFDFFKKQHRLLPRYSVAPVSPGFCMLIRRDVIQVHGLFDEVFSPGYDEENDFCMRINSVGLSSVIANHAFVFHGSGKSFGKRREPLAERHSQILNRRFPFYQRLIEQYHVTGVDPVDKFLDYIDPLNSPSILLDCSALSEHLNGTSKNILSFLDFLSSKATFKDLKPRFTILANRSMSHFYGLNKLGFKISYVEDGIHELFDVGFALSPVWSKSALDRLVSYCSRFAILHLDIIAIRTWELNGTSVNREQAVYSAVEWADLTIFISNASRKDFLDFKPNARIRNGKVIHQGIISSYGFQAPTEVKDHKKTGFRDTNRLSVLIVGNAFKHKQVDRAVDAIKSEDFDVVALAGHNSIQGNVHKIRSVGLTDEHVNSLFEQADVIVFPSAYEGFGLPIAEALKAHKPLVVFETLTSREVVAVLGGQNSTYFFNDFSMLSDQIKDASKQIYECPPHELRSSDDFNAEVLSEILNLSAKTIDTNFLRERAKHFRELAIDELSHNARAQLERLSVRWSSKLADVLWGPFYSRIFRK</sequence>
<proteinExistence type="inferred from homology"/>
<dbReference type="InterPro" id="IPR029044">
    <property type="entry name" value="Nucleotide-diphossugar_trans"/>
</dbReference>
<dbReference type="SUPFAM" id="SSF53448">
    <property type="entry name" value="Nucleotide-diphospho-sugar transferases"/>
    <property type="match status" value="1"/>
</dbReference>
<dbReference type="GO" id="GO:0016757">
    <property type="term" value="F:glycosyltransferase activity"/>
    <property type="evidence" value="ECO:0007669"/>
    <property type="project" value="UniProtKB-KW"/>
</dbReference>
<feature type="domain" description="Glycosyl transferase family 1" evidence="5">
    <location>
        <begin position="493"/>
        <end position="628"/>
    </location>
</feature>
<dbReference type="RefSeq" id="WP_110234711.1">
    <property type="nucleotide sequence ID" value="NZ_CP023994.1"/>
</dbReference>
<gene>
    <name evidence="7" type="ORF">AURMO_01682</name>
</gene>
<evidence type="ECO:0000256" key="3">
    <source>
        <dbReference type="ARBA" id="ARBA00022676"/>
    </source>
</evidence>
<comment type="similarity">
    <text evidence="2">Belongs to the glycosyltransferase 2 family.</text>
</comment>
<reference evidence="7 8" key="1">
    <citation type="submission" date="2017-10" db="EMBL/GenBank/DDBJ databases">
        <title>Genome of an Actinobacterium that displays light-enhanced growth.</title>
        <authorList>
            <person name="Maresca J.A."/>
            <person name="Hempel P."/>
            <person name="Shevchenko O."/>
            <person name="Miller K.J."/>
            <person name="Hahn M.W."/>
        </authorList>
    </citation>
    <scope>NUCLEOTIDE SEQUENCE [LARGE SCALE GENOMIC DNA]</scope>
    <source>
        <strain evidence="7 8">MWH-Mo1</strain>
    </source>
</reference>
<name>A0A2Z3RZT2_9MICO</name>
<dbReference type="InterPro" id="IPR001296">
    <property type="entry name" value="Glyco_trans_1"/>
</dbReference>